<dbReference type="OrthoDB" id="9798161at2"/>
<evidence type="ECO:0000313" key="3">
    <source>
        <dbReference type="Proteomes" id="UP000177870"/>
    </source>
</evidence>
<feature type="domain" description="Transposase IS200-like" evidence="1">
    <location>
        <begin position="12"/>
        <end position="132"/>
    </location>
</feature>
<dbReference type="Proteomes" id="UP000177870">
    <property type="component" value="Chromosome"/>
</dbReference>
<dbReference type="GO" id="GO:0006313">
    <property type="term" value="P:DNA transposition"/>
    <property type="evidence" value="ECO:0007669"/>
    <property type="project" value="InterPro"/>
</dbReference>
<evidence type="ECO:0000313" key="2">
    <source>
        <dbReference type="EMBL" id="AOX02924.1"/>
    </source>
</evidence>
<dbReference type="RefSeq" id="WP_070395318.1">
    <property type="nucleotide sequence ID" value="NZ_CP017599.1"/>
</dbReference>
<dbReference type="SMART" id="SM01321">
    <property type="entry name" value="Y1_Tnp"/>
    <property type="match status" value="1"/>
</dbReference>
<dbReference type="KEGG" id="mpro:BJP34_28890"/>
<sequence length="137" mass="15798">MKKKFATKGRSVSDLKAHLVLTTKYRCKVFTSDMLNELHDIFADLMEKWDGDLVEFNGEADHIHLLFQYHPDVPLSNLVNNLKSVSSRKLRQQFSEELDKIYSKNVVWNSSYFIASCGGVTINQLKKYIENQDRPAG</sequence>
<dbReference type="InterPro" id="IPR002686">
    <property type="entry name" value="Transposase_17"/>
</dbReference>
<protein>
    <submittedName>
        <fullName evidence="2">IS200/IS605 family transposase</fullName>
    </submittedName>
</protein>
<organism evidence="2 3">
    <name type="scientific">Moorena producens PAL-8-15-08-1</name>
    <dbReference type="NCBI Taxonomy" id="1458985"/>
    <lineage>
        <taxon>Bacteria</taxon>
        <taxon>Bacillati</taxon>
        <taxon>Cyanobacteriota</taxon>
        <taxon>Cyanophyceae</taxon>
        <taxon>Coleofasciculales</taxon>
        <taxon>Coleofasciculaceae</taxon>
        <taxon>Moorena</taxon>
    </lineage>
</organism>
<dbReference type="GO" id="GO:0003677">
    <property type="term" value="F:DNA binding"/>
    <property type="evidence" value="ECO:0007669"/>
    <property type="project" value="InterPro"/>
</dbReference>
<dbReference type="SUPFAM" id="SSF143422">
    <property type="entry name" value="Transposase IS200-like"/>
    <property type="match status" value="1"/>
</dbReference>
<dbReference type="GO" id="GO:0004803">
    <property type="term" value="F:transposase activity"/>
    <property type="evidence" value="ECO:0007669"/>
    <property type="project" value="InterPro"/>
</dbReference>
<dbReference type="NCBIfam" id="NF033573">
    <property type="entry name" value="transpos_IS200"/>
    <property type="match status" value="1"/>
</dbReference>
<name>A0A1D8TZD4_9CYAN</name>
<evidence type="ECO:0000259" key="1">
    <source>
        <dbReference type="SMART" id="SM01321"/>
    </source>
</evidence>
<reference evidence="3" key="1">
    <citation type="submission" date="2016-10" db="EMBL/GenBank/DDBJ databases">
        <title>Comparative genomics uncovers the prolific and rare metabolic potential of the cyanobacterial genus Moorea.</title>
        <authorList>
            <person name="Leao T."/>
            <person name="Castelao G."/>
            <person name="Korobeynikov A."/>
            <person name="Monroe E.A."/>
            <person name="Podell S."/>
            <person name="Glukhov E."/>
            <person name="Allen E."/>
            <person name="Gerwick W.H."/>
            <person name="Gerwick L."/>
        </authorList>
    </citation>
    <scope>NUCLEOTIDE SEQUENCE [LARGE SCALE GENOMIC DNA]</scope>
    <source>
        <strain evidence="3">PAL-8-15-08-1</strain>
    </source>
</reference>
<proteinExistence type="predicted"/>
<accession>A0A1D8TZD4</accession>
<dbReference type="PANTHER" id="PTHR33360">
    <property type="entry name" value="TRANSPOSASE FOR INSERTION SEQUENCE ELEMENT IS200"/>
    <property type="match status" value="1"/>
</dbReference>
<dbReference type="Pfam" id="PF01797">
    <property type="entry name" value="Y1_Tnp"/>
    <property type="match status" value="1"/>
</dbReference>
<dbReference type="AlphaFoldDB" id="A0A1D8TZD4"/>
<dbReference type="EMBL" id="CP017599">
    <property type="protein sequence ID" value="AOX02924.1"/>
    <property type="molecule type" value="Genomic_DNA"/>
</dbReference>
<dbReference type="PANTHER" id="PTHR33360:SF2">
    <property type="entry name" value="TRANSPOSASE FOR INSERTION SEQUENCE ELEMENT IS200"/>
    <property type="match status" value="1"/>
</dbReference>
<dbReference type="Gene3D" id="3.30.70.1290">
    <property type="entry name" value="Transposase IS200-like"/>
    <property type="match status" value="1"/>
</dbReference>
<dbReference type="InterPro" id="IPR036515">
    <property type="entry name" value="Transposase_17_sf"/>
</dbReference>
<gene>
    <name evidence="2" type="ORF">BJP34_28890</name>
</gene>